<reference evidence="1" key="1">
    <citation type="submission" date="2019-08" db="EMBL/GenBank/DDBJ databases">
        <authorList>
            <person name="Kucharzyk K."/>
            <person name="Murdoch R.W."/>
            <person name="Higgins S."/>
            <person name="Loffler F."/>
        </authorList>
    </citation>
    <scope>NUCLEOTIDE SEQUENCE</scope>
</reference>
<proteinExistence type="predicted"/>
<evidence type="ECO:0000313" key="1">
    <source>
        <dbReference type="EMBL" id="MPM36526.1"/>
    </source>
</evidence>
<organism evidence="1">
    <name type="scientific">bioreactor metagenome</name>
    <dbReference type="NCBI Taxonomy" id="1076179"/>
    <lineage>
        <taxon>unclassified sequences</taxon>
        <taxon>metagenomes</taxon>
        <taxon>ecological metagenomes</taxon>
    </lineage>
</organism>
<accession>A0A644Z6N8</accession>
<name>A0A644Z6N8_9ZZZZ</name>
<protein>
    <submittedName>
        <fullName evidence="1">Uncharacterized protein</fullName>
    </submittedName>
</protein>
<comment type="caution">
    <text evidence="1">The sequence shown here is derived from an EMBL/GenBank/DDBJ whole genome shotgun (WGS) entry which is preliminary data.</text>
</comment>
<dbReference type="EMBL" id="VSSQ01007635">
    <property type="protein sequence ID" value="MPM36526.1"/>
    <property type="molecule type" value="Genomic_DNA"/>
</dbReference>
<sequence length="89" mass="9324">MNLPVEQFLAAAAYDEDTHVLSLTLNNDTKFDVNLADLVDAYSGEASDTAAVTVSGGKISASVKVSATEGNILSAKQDGVYASLEWQSL</sequence>
<gene>
    <name evidence="1" type="ORF">SDC9_83124</name>
</gene>
<dbReference type="AlphaFoldDB" id="A0A644Z6N8"/>